<dbReference type="Proteomes" id="UP000652847">
    <property type="component" value="Unassembled WGS sequence"/>
</dbReference>
<dbReference type="PANTHER" id="PTHR30388:SF6">
    <property type="entry name" value="XANTHINE DEHYDROGENASE SUBUNIT A-RELATED"/>
    <property type="match status" value="1"/>
</dbReference>
<dbReference type="EMBL" id="JACOOT010000025">
    <property type="protein sequence ID" value="MBC5651706.1"/>
    <property type="molecule type" value="Genomic_DNA"/>
</dbReference>
<keyword evidence="4" id="KW-1185">Reference proteome</keyword>
<gene>
    <name evidence="3" type="ORF">H8S54_11425</name>
</gene>
<reference evidence="3 4" key="1">
    <citation type="submission" date="2020-08" db="EMBL/GenBank/DDBJ databases">
        <title>Genome public.</title>
        <authorList>
            <person name="Liu C."/>
            <person name="Sun Q."/>
        </authorList>
    </citation>
    <scope>NUCLEOTIDE SEQUENCE [LARGE SCALE GENOMIC DNA]</scope>
    <source>
        <strain evidence="3 4">BX17</strain>
    </source>
</reference>
<feature type="domain" description="XdhC Rossmann" evidence="2">
    <location>
        <begin position="92"/>
        <end position="234"/>
    </location>
</feature>
<organism evidence="3 4">
    <name type="scientific">Blautia segnis</name>
    <dbReference type="NCBI Taxonomy" id="2763030"/>
    <lineage>
        <taxon>Bacteria</taxon>
        <taxon>Bacillati</taxon>
        <taxon>Bacillota</taxon>
        <taxon>Clostridia</taxon>
        <taxon>Lachnospirales</taxon>
        <taxon>Lachnospiraceae</taxon>
        <taxon>Blautia</taxon>
    </lineage>
</organism>
<dbReference type="InterPro" id="IPR027051">
    <property type="entry name" value="XdhC_Rossmann_dom"/>
</dbReference>
<dbReference type="PANTHER" id="PTHR30388">
    <property type="entry name" value="ALDEHYDE OXIDOREDUCTASE MOLYBDENUM COFACTOR ASSEMBLY PROTEIN"/>
    <property type="match status" value="1"/>
</dbReference>
<sequence>MYNKIYEILEEKGRIKTAIILDGPDMGKKCIVRQPGNPDAAAQEKSLIPEQEEDREIWEKYLPLLNDARETKVITADGIRIFVEDYRKNPRLAIFGGGHVSQPTAHLGKMLGFHVTIMDDREDFVTKERFPEADELVYGDFKDLDQYIVPYENAYYVILTRGHLGDADCLRRLLKRPYEYLGMIGSKNKVRITRENLLKEGYSLEELDQVHAPIGIPLGGQLPEEIAVSIMAEIVKVKNQHYSAYCDEKVEAAVQEGRHGVMVTIAEKSGSSPRGVGSKMFVEPSGHIEGSIGGGKVEFEAINHCPEVKDKEVKHYALTADGKDSLGMICGGQVTVVFERV</sequence>
<protein>
    <submittedName>
        <fullName evidence="3">XdhC family protein</fullName>
    </submittedName>
</protein>
<evidence type="ECO:0000259" key="2">
    <source>
        <dbReference type="Pfam" id="PF13478"/>
    </source>
</evidence>
<name>A0A8I0AK95_9FIRM</name>
<dbReference type="InterPro" id="IPR003777">
    <property type="entry name" value="XdhC_CoxI"/>
</dbReference>
<feature type="domain" description="XdhC- CoxI" evidence="1">
    <location>
        <begin position="254"/>
        <end position="309"/>
    </location>
</feature>
<dbReference type="InterPro" id="IPR052698">
    <property type="entry name" value="MoCofactor_Util/Proc"/>
</dbReference>
<evidence type="ECO:0000259" key="1">
    <source>
        <dbReference type="Pfam" id="PF02625"/>
    </source>
</evidence>
<dbReference type="Pfam" id="PF02625">
    <property type="entry name" value="XdhC_CoxI"/>
    <property type="match status" value="1"/>
</dbReference>
<accession>A0A8I0AK95</accession>
<dbReference type="RefSeq" id="WP_021926002.1">
    <property type="nucleotide sequence ID" value="NZ_JACOOT010000025.1"/>
</dbReference>
<dbReference type="Pfam" id="PF13478">
    <property type="entry name" value="XdhC_C"/>
    <property type="match status" value="1"/>
</dbReference>
<comment type="caution">
    <text evidence="3">The sequence shown here is derived from an EMBL/GenBank/DDBJ whole genome shotgun (WGS) entry which is preliminary data.</text>
</comment>
<evidence type="ECO:0000313" key="3">
    <source>
        <dbReference type="EMBL" id="MBC5651706.1"/>
    </source>
</evidence>
<dbReference type="Gene3D" id="3.40.50.720">
    <property type="entry name" value="NAD(P)-binding Rossmann-like Domain"/>
    <property type="match status" value="1"/>
</dbReference>
<proteinExistence type="predicted"/>
<evidence type="ECO:0000313" key="4">
    <source>
        <dbReference type="Proteomes" id="UP000652847"/>
    </source>
</evidence>
<dbReference type="AlphaFoldDB" id="A0A8I0AK95"/>